<dbReference type="Proteomes" id="UP000800041">
    <property type="component" value="Unassembled WGS sequence"/>
</dbReference>
<evidence type="ECO:0000313" key="1">
    <source>
        <dbReference type="EMBL" id="KAF1988896.1"/>
    </source>
</evidence>
<gene>
    <name evidence="1" type="ORF">K402DRAFT_22223</name>
</gene>
<accession>A0A6G1H6P8</accession>
<dbReference type="AlphaFoldDB" id="A0A6G1H6P8"/>
<name>A0A6G1H6P8_9PEZI</name>
<reference evidence="1" key="1">
    <citation type="journal article" date="2020" name="Stud. Mycol.">
        <title>101 Dothideomycetes genomes: a test case for predicting lifestyles and emergence of pathogens.</title>
        <authorList>
            <person name="Haridas S."/>
            <person name="Albert R."/>
            <person name="Binder M."/>
            <person name="Bloem J."/>
            <person name="Labutti K."/>
            <person name="Salamov A."/>
            <person name="Andreopoulos B."/>
            <person name="Baker S."/>
            <person name="Barry K."/>
            <person name="Bills G."/>
            <person name="Bluhm B."/>
            <person name="Cannon C."/>
            <person name="Castanera R."/>
            <person name="Culley D."/>
            <person name="Daum C."/>
            <person name="Ezra D."/>
            <person name="Gonzalez J."/>
            <person name="Henrissat B."/>
            <person name="Kuo A."/>
            <person name="Liang C."/>
            <person name="Lipzen A."/>
            <person name="Lutzoni F."/>
            <person name="Magnuson J."/>
            <person name="Mondo S."/>
            <person name="Nolan M."/>
            <person name="Ohm R."/>
            <person name="Pangilinan J."/>
            <person name="Park H.-J."/>
            <person name="Ramirez L."/>
            <person name="Alfaro M."/>
            <person name="Sun H."/>
            <person name="Tritt A."/>
            <person name="Yoshinaga Y."/>
            <person name="Zwiers L.-H."/>
            <person name="Turgeon B."/>
            <person name="Goodwin S."/>
            <person name="Spatafora J."/>
            <person name="Crous P."/>
            <person name="Grigoriev I."/>
        </authorList>
    </citation>
    <scope>NUCLEOTIDE SEQUENCE</scope>
    <source>
        <strain evidence="1">CBS 113979</strain>
    </source>
</reference>
<protein>
    <submittedName>
        <fullName evidence="1">Uncharacterized protein</fullName>
    </submittedName>
</protein>
<keyword evidence="2" id="KW-1185">Reference proteome</keyword>
<organism evidence="1 2">
    <name type="scientific">Aulographum hederae CBS 113979</name>
    <dbReference type="NCBI Taxonomy" id="1176131"/>
    <lineage>
        <taxon>Eukaryota</taxon>
        <taxon>Fungi</taxon>
        <taxon>Dikarya</taxon>
        <taxon>Ascomycota</taxon>
        <taxon>Pezizomycotina</taxon>
        <taxon>Dothideomycetes</taxon>
        <taxon>Pleosporomycetidae</taxon>
        <taxon>Aulographales</taxon>
        <taxon>Aulographaceae</taxon>
    </lineage>
</organism>
<evidence type="ECO:0000313" key="2">
    <source>
        <dbReference type="Proteomes" id="UP000800041"/>
    </source>
</evidence>
<dbReference type="EMBL" id="ML977147">
    <property type="protein sequence ID" value="KAF1988896.1"/>
    <property type="molecule type" value="Genomic_DNA"/>
</dbReference>
<proteinExistence type="predicted"/>
<sequence>MILPGHLLEGSAIRRLVFLVWAISECPSRPTRSRSHVHLCHSSLRSIQACPPRPLRLRSHVQLCHSSLRSVQEFVKPSALTPPLPISGVASTLLESCLIYGPIEKSSSRNFPCPH</sequence>